<feature type="compositionally biased region" description="Basic and acidic residues" evidence="1">
    <location>
        <begin position="25"/>
        <end position="38"/>
    </location>
</feature>
<evidence type="ECO:0000256" key="1">
    <source>
        <dbReference type="SAM" id="MobiDB-lite"/>
    </source>
</evidence>
<evidence type="ECO:0000313" key="3">
    <source>
        <dbReference type="Proteomes" id="UP000053599"/>
    </source>
</evidence>
<feature type="region of interest" description="Disordered" evidence="1">
    <location>
        <begin position="1"/>
        <end position="69"/>
    </location>
</feature>
<dbReference type="AlphaFoldDB" id="A0A0D1VNK9"/>
<evidence type="ECO:0000313" key="2">
    <source>
        <dbReference type="EMBL" id="KIV77555.1"/>
    </source>
</evidence>
<sequence length="97" mass="11133">MSTNKRIPSGMLEPYLHDTTTLAERAAKEPERNLRDTTRSNQAAGDTTDSRKREKEKRDAVLARQLDRDMNRRTNKVLLCNARKDQQGLKDGTRSYA</sequence>
<name>A0A0D1VNK9_9EURO</name>
<dbReference type="EMBL" id="KN846954">
    <property type="protein sequence ID" value="KIV77555.1"/>
    <property type="molecule type" value="Genomic_DNA"/>
</dbReference>
<proteinExistence type="predicted"/>
<dbReference type="Proteomes" id="UP000053599">
    <property type="component" value="Unassembled WGS sequence"/>
</dbReference>
<reference evidence="2 3" key="1">
    <citation type="submission" date="2015-01" db="EMBL/GenBank/DDBJ databases">
        <title>The Genome Sequence of Exophiala sideris CBS121828.</title>
        <authorList>
            <consortium name="The Broad Institute Genomics Platform"/>
            <person name="Cuomo C."/>
            <person name="de Hoog S."/>
            <person name="Gorbushina A."/>
            <person name="Stielow B."/>
            <person name="Teixiera M."/>
            <person name="Abouelleil A."/>
            <person name="Chapman S.B."/>
            <person name="Priest M."/>
            <person name="Young S.K."/>
            <person name="Wortman J."/>
            <person name="Nusbaum C."/>
            <person name="Birren B."/>
        </authorList>
    </citation>
    <scope>NUCLEOTIDE SEQUENCE [LARGE SCALE GENOMIC DNA]</scope>
    <source>
        <strain evidence="2 3">CBS 121828</strain>
    </source>
</reference>
<feature type="compositionally biased region" description="Basic and acidic residues" evidence="1">
    <location>
        <begin position="48"/>
        <end position="69"/>
    </location>
</feature>
<protein>
    <submittedName>
        <fullName evidence="2">Uncharacterized protein</fullName>
    </submittedName>
</protein>
<gene>
    <name evidence="2" type="ORF">PV11_09345</name>
</gene>
<organism evidence="2 3">
    <name type="scientific">Exophiala sideris</name>
    <dbReference type="NCBI Taxonomy" id="1016849"/>
    <lineage>
        <taxon>Eukaryota</taxon>
        <taxon>Fungi</taxon>
        <taxon>Dikarya</taxon>
        <taxon>Ascomycota</taxon>
        <taxon>Pezizomycotina</taxon>
        <taxon>Eurotiomycetes</taxon>
        <taxon>Chaetothyriomycetidae</taxon>
        <taxon>Chaetothyriales</taxon>
        <taxon>Herpotrichiellaceae</taxon>
        <taxon>Exophiala</taxon>
    </lineage>
</organism>
<dbReference type="OrthoDB" id="4158067at2759"/>
<accession>A0A0D1VNK9</accession>
<dbReference type="HOGENOM" id="CLU_2346696_0_0_1"/>